<dbReference type="EMBL" id="ML993995">
    <property type="protein sequence ID" value="KAF2201005.1"/>
    <property type="molecule type" value="Genomic_DNA"/>
</dbReference>
<reference evidence="1" key="1">
    <citation type="journal article" date="2020" name="Stud. Mycol.">
        <title>101 Dothideomycetes genomes: a test case for predicting lifestyles and emergence of pathogens.</title>
        <authorList>
            <person name="Haridas S."/>
            <person name="Albert R."/>
            <person name="Binder M."/>
            <person name="Bloem J."/>
            <person name="Labutti K."/>
            <person name="Salamov A."/>
            <person name="Andreopoulos B."/>
            <person name="Baker S."/>
            <person name="Barry K."/>
            <person name="Bills G."/>
            <person name="Bluhm B."/>
            <person name="Cannon C."/>
            <person name="Castanera R."/>
            <person name="Culley D."/>
            <person name="Daum C."/>
            <person name="Ezra D."/>
            <person name="Gonzalez J."/>
            <person name="Henrissat B."/>
            <person name="Kuo A."/>
            <person name="Liang C."/>
            <person name="Lipzen A."/>
            <person name="Lutzoni F."/>
            <person name="Magnuson J."/>
            <person name="Mondo S."/>
            <person name="Nolan M."/>
            <person name="Ohm R."/>
            <person name="Pangilinan J."/>
            <person name="Park H.-J."/>
            <person name="Ramirez L."/>
            <person name="Alfaro M."/>
            <person name="Sun H."/>
            <person name="Tritt A."/>
            <person name="Yoshinaga Y."/>
            <person name="Zwiers L.-H."/>
            <person name="Turgeon B."/>
            <person name="Goodwin S."/>
            <person name="Spatafora J."/>
            <person name="Crous P."/>
            <person name="Grigoriev I."/>
        </authorList>
    </citation>
    <scope>NUCLEOTIDE SEQUENCE</scope>
    <source>
        <strain evidence="1">ATCC 74209</strain>
    </source>
</reference>
<name>A0A9P4MYL6_9PLEO</name>
<protein>
    <submittedName>
        <fullName evidence="1">Uncharacterized protein</fullName>
    </submittedName>
</protein>
<gene>
    <name evidence="1" type="ORF">GQ43DRAFT_52622</name>
</gene>
<proteinExistence type="predicted"/>
<keyword evidence="2" id="KW-1185">Reference proteome</keyword>
<comment type="caution">
    <text evidence="1">The sequence shown here is derived from an EMBL/GenBank/DDBJ whole genome shotgun (WGS) entry which is preliminary data.</text>
</comment>
<evidence type="ECO:0000313" key="2">
    <source>
        <dbReference type="Proteomes" id="UP000799536"/>
    </source>
</evidence>
<accession>A0A9P4MYL6</accession>
<organism evidence="1 2">
    <name type="scientific">Delitschia confertaspora ATCC 74209</name>
    <dbReference type="NCBI Taxonomy" id="1513339"/>
    <lineage>
        <taxon>Eukaryota</taxon>
        <taxon>Fungi</taxon>
        <taxon>Dikarya</taxon>
        <taxon>Ascomycota</taxon>
        <taxon>Pezizomycotina</taxon>
        <taxon>Dothideomycetes</taxon>
        <taxon>Pleosporomycetidae</taxon>
        <taxon>Pleosporales</taxon>
        <taxon>Delitschiaceae</taxon>
        <taxon>Delitschia</taxon>
    </lineage>
</organism>
<dbReference type="AlphaFoldDB" id="A0A9P4MYL6"/>
<dbReference type="Proteomes" id="UP000799536">
    <property type="component" value="Unassembled WGS sequence"/>
</dbReference>
<sequence>MQEQHMVLIIPGTRTWTRMRYRIRWTLYELHTGRVVQCVTSLTLISFLSGRSIRLMFIPSILTSVLHIVGCFPNTIPTAMASQYNLRWLEGFHAMSDVPALRR</sequence>
<evidence type="ECO:0000313" key="1">
    <source>
        <dbReference type="EMBL" id="KAF2201005.1"/>
    </source>
</evidence>